<feature type="transmembrane region" description="Helical" evidence="1">
    <location>
        <begin position="33"/>
        <end position="54"/>
    </location>
</feature>
<evidence type="ECO:0000313" key="3">
    <source>
        <dbReference type="Proteomes" id="UP000307087"/>
    </source>
</evidence>
<gene>
    <name evidence="2" type="ORF">E9934_10770</name>
</gene>
<dbReference type="RefSeq" id="WP_136562906.1">
    <property type="nucleotide sequence ID" value="NZ_STGW01000006.1"/>
</dbReference>
<proteinExistence type="predicted"/>
<reference evidence="2 3" key="1">
    <citation type="journal article" date="2009" name="Int. J. Syst. Evol. Microbiol.">
        <title>Nocardioides caeni sp. nov., isolated from wastewater.</title>
        <authorList>
            <person name="Yoon J.H."/>
            <person name="Kang S.J."/>
            <person name="Park S."/>
            <person name="Kim W."/>
            <person name="Oh T.K."/>
        </authorList>
    </citation>
    <scope>NUCLEOTIDE SEQUENCE [LARGE SCALE GENOMIC DNA]</scope>
    <source>
        <strain evidence="2 3">DSM 23134</strain>
    </source>
</reference>
<keyword evidence="1" id="KW-1133">Transmembrane helix</keyword>
<protein>
    <recommendedName>
        <fullName evidence="4">TIGR03943 family protein</fullName>
    </recommendedName>
</protein>
<name>A0A4S8NAA8_9ACTN</name>
<sequence length="171" mass="18158">MNRAAQALVLTAIGAVALRVGLTDEYANYVNAWMRWPLVLSGLLLVVLALTAAFDSDASDDDRHPTTVAAWALLIPIVVAFVVRPPALGGYVAERRVNDIAAASYDDPAVAPLAEGVTHDLLVSEFVALAALYGEAIEDRDVRLLGFVTSDGDGWYVTRLSIRCCAADASA</sequence>
<keyword evidence="1" id="KW-0472">Membrane</keyword>
<evidence type="ECO:0000256" key="1">
    <source>
        <dbReference type="SAM" id="Phobius"/>
    </source>
</evidence>
<dbReference type="AlphaFoldDB" id="A0A4S8NAA8"/>
<accession>A0A4S8NAA8</accession>
<evidence type="ECO:0008006" key="4">
    <source>
        <dbReference type="Google" id="ProtNLM"/>
    </source>
</evidence>
<keyword evidence="1" id="KW-0812">Transmembrane</keyword>
<dbReference type="EMBL" id="STGW01000006">
    <property type="protein sequence ID" value="THV12871.1"/>
    <property type="molecule type" value="Genomic_DNA"/>
</dbReference>
<dbReference type="Proteomes" id="UP000307087">
    <property type="component" value="Unassembled WGS sequence"/>
</dbReference>
<comment type="caution">
    <text evidence="2">The sequence shown here is derived from an EMBL/GenBank/DDBJ whole genome shotgun (WGS) entry which is preliminary data.</text>
</comment>
<evidence type="ECO:0000313" key="2">
    <source>
        <dbReference type="EMBL" id="THV12871.1"/>
    </source>
</evidence>
<feature type="transmembrane region" description="Helical" evidence="1">
    <location>
        <begin position="66"/>
        <end position="83"/>
    </location>
</feature>
<organism evidence="2 3">
    <name type="scientific">Nocardioides caeni</name>
    <dbReference type="NCBI Taxonomy" id="574700"/>
    <lineage>
        <taxon>Bacteria</taxon>
        <taxon>Bacillati</taxon>
        <taxon>Actinomycetota</taxon>
        <taxon>Actinomycetes</taxon>
        <taxon>Propionibacteriales</taxon>
        <taxon>Nocardioidaceae</taxon>
        <taxon>Nocardioides</taxon>
    </lineage>
</organism>
<keyword evidence="3" id="KW-1185">Reference proteome</keyword>
<dbReference type="OrthoDB" id="359029at2"/>